<dbReference type="EMBL" id="JBJKFK010008565">
    <property type="protein sequence ID" value="KAL3307042.1"/>
    <property type="molecule type" value="Genomic_DNA"/>
</dbReference>
<dbReference type="AlphaFoldDB" id="A0ABD2PJR5"/>
<evidence type="ECO:0000313" key="2">
    <source>
        <dbReference type="Proteomes" id="UP001626550"/>
    </source>
</evidence>
<reference evidence="1 2" key="1">
    <citation type="submission" date="2024-11" db="EMBL/GenBank/DDBJ databases">
        <title>Adaptive evolution of stress response genes in parasites aligns with host niche diversity.</title>
        <authorList>
            <person name="Hahn C."/>
            <person name="Resl P."/>
        </authorList>
    </citation>
    <scope>NUCLEOTIDE SEQUENCE [LARGE SCALE GENOMIC DNA]</scope>
    <source>
        <strain evidence="1">EGGRZ-B1_66</strain>
        <tissue evidence="1">Body</tissue>
    </source>
</reference>
<evidence type="ECO:0000313" key="1">
    <source>
        <dbReference type="EMBL" id="KAL3307042.1"/>
    </source>
</evidence>
<feature type="non-terminal residue" evidence="1">
    <location>
        <position position="75"/>
    </location>
</feature>
<comment type="caution">
    <text evidence="1">The sequence shown here is derived from an EMBL/GenBank/DDBJ whole genome shotgun (WGS) entry which is preliminary data.</text>
</comment>
<keyword evidence="2" id="KW-1185">Reference proteome</keyword>
<proteinExistence type="predicted"/>
<name>A0ABD2PJR5_9PLAT</name>
<sequence length="75" mass="8809">MMMRRKAEQQLTTEYGSILFDPVNFDAAQVEFLGIEGALKGRRRPSAKLFKLFAWIKLYDALELFFTDCERLMEL</sequence>
<dbReference type="Proteomes" id="UP001626550">
    <property type="component" value="Unassembled WGS sequence"/>
</dbReference>
<accession>A0ABD2PJR5</accession>
<gene>
    <name evidence="1" type="ORF">Ciccas_014457</name>
</gene>
<organism evidence="1 2">
    <name type="scientific">Cichlidogyrus casuarinus</name>
    <dbReference type="NCBI Taxonomy" id="1844966"/>
    <lineage>
        <taxon>Eukaryota</taxon>
        <taxon>Metazoa</taxon>
        <taxon>Spiralia</taxon>
        <taxon>Lophotrochozoa</taxon>
        <taxon>Platyhelminthes</taxon>
        <taxon>Monogenea</taxon>
        <taxon>Monopisthocotylea</taxon>
        <taxon>Dactylogyridea</taxon>
        <taxon>Ancyrocephalidae</taxon>
        <taxon>Cichlidogyrus</taxon>
    </lineage>
</organism>
<protein>
    <submittedName>
        <fullName evidence="1">Uncharacterized protein</fullName>
    </submittedName>
</protein>